<dbReference type="AlphaFoldDB" id="A0AAV9PME2"/>
<feature type="compositionally biased region" description="Low complexity" evidence="1">
    <location>
        <begin position="402"/>
        <end position="411"/>
    </location>
</feature>
<dbReference type="EMBL" id="JAVRRT010000003">
    <property type="protein sequence ID" value="KAK5173880.1"/>
    <property type="molecule type" value="Genomic_DNA"/>
</dbReference>
<keyword evidence="4" id="KW-1185">Reference proteome</keyword>
<evidence type="ECO:0000313" key="4">
    <source>
        <dbReference type="Proteomes" id="UP001337655"/>
    </source>
</evidence>
<feature type="compositionally biased region" description="Pro residues" evidence="1">
    <location>
        <begin position="476"/>
        <end position="487"/>
    </location>
</feature>
<dbReference type="PANTHER" id="PTHR47842">
    <property type="entry name" value="EXPRESSED PROTEIN"/>
    <property type="match status" value="1"/>
</dbReference>
<feature type="compositionally biased region" description="Acidic residues" evidence="1">
    <location>
        <begin position="602"/>
        <end position="613"/>
    </location>
</feature>
<feature type="compositionally biased region" description="Pro residues" evidence="1">
    <location>
        <begin position="645"/>
        <end position="655"/>
    </location>
</feature>
<feature type="domain" description="AB hydrolase-1" evidence="2">
    <location>
        <begin position="87"/>
        <end position="196"/>
    </location>
</feature>
<feature type="compositionally biased region" description="Polar residues" evidence="1">
    <location>
        <begin position="374"/>
        <end position="386"/>
    </location>
</feature>
<feature type="region of interest" description="Disordered" evidence="1">
    <location>
        <begin position="512"/>
        <end position="697"/>
    </location>
</feature>
<dbReference type="InterPro" id="IPR029058">
    <property type="entry name" value="AB_hydrolase_fold"/>
</dbReference>
<dbReference type="Proteomes" id="UP001337655">
    <property type="component" value="Unassembled WGS sequence"/>
</dbReference>
<dbReference type="RefSeq" id="XP_064662575.1">
    <property type="nucleotide sequence ID" value="XM_064799820.1"/>
</dbReference>
<dbReference type="GeneID" id="89923908"/>
<dbReference type="PANTHER" id="PTHR47842:SF3">
    <property type="entry name" value="DUF676 DOMAIN-CONTAINING PROTEIN"/>
    <property type="match status" value="1"/>
</dbReference>
<feature type="compositionally biased region" description="Basic and acidic residues" evidence="1">
    <location>
        <begin position="412"/>
        <end position="426"/>
    </location>
</feature>
<dbReference type="Pfam" id="PF12697">
    <property type="entry name" value="Abhydrolase_6"/>
    <property type="match status" value="1"/>
</dbReference>
<feature type="region of interest" description="Disordered" evidence="1">
    <location>
        <begin position="355"/>
        <end position="490"/>
    </location>
</feature>
<evidence type="ECO:0000313" key="3">
    <source>
        <dbReference type="EMBL" id="KAK5173880.1"/>
    </source>
</evidence>
<feature type="region of interest" description="Disordered" evidence="1">
    <location>
        <begin position="1"/>
        <end position="77"/>
    </location>
</feature>
<organism evidence="3 4">
    <name type="scientific">Saxophila tyrrhenica</name>
    <dbReference type="NCBI Taxonomy" id="1690608"/>
    <lineage>
        <taxon>Eukaryota</taxon>
        <taxon>Fungi</taxon>
        <taxon>Dikarya</taxon>
        <taxon>Ascomycota</taxon>
        <taxon>Pezizomycotina</taxon>
        <taxon>Dothideomycetes</taxon>
        <taxon>Dothideomycetidae</taxon>
        <taxon>Mycosphaerellales</taxon>
        <taxon>Extremaceae</taxon>
        <taxon>Saxophila</taxon>
    </lineage>
</organism>
<evidence type="ECO:0000256" key="1">
    <source>
        <dbReference type="SAM" id="MobiDB-lite"/>
    </source>
</evidence>
<feature type="compositionally biased region" description="Basic and acidic residues" evidence="1">
    <location>
        <begin position="576"/>
        <end position="600"/>
    </location>
</feature>
<dbReference type="InterPro" id="IPR000073">
    <property type="entry name" value="AB_hydrolase_1"/>
</dbReference>
<feature type="compositionally biased region" description="Basic and acidic residues" evidence="1">
    <location>
        <begin position="620"/>
        <end position="630"/>
    </location>
</feature>
<protein>
    <recommendedName>
        <fullName evidence="2">AB hydrolase-1 domain-containing protein</fullName>
    </recommendedName>
</protein>
<name>A0AAV9PME2_9PEZI</name>
<reference evidence="3 4" key="1">
    <citation type="submission" date="2023-08" db="EMBL/GenBank/DDBJ databases">
        <title>Black Yeasts Isolated from many extreme environments.</title>
        <authorList>
            <person name="Coleine C."/>
            <person name="Stajich J.E."/>
            <person name="Selbmann L."/>
        </authorList>
    </citation>
    <scope>NUCLEOTIDE SEQUENCE [LARGE SCALE GENOMIC DNA]</scope>
    <source>
        <strain evidence="3 4">CCFEE 5935</strain>
    </source>
</reference>
<evidence type="ECO:0000259" key="2">
    <source>
        <dbReference type="Pfam" id="PF12697"/>
    </source>
</evidence>
<feature type="compositionally biased region" description="Low complexity" evidence="1">
    <location>
        <begin position="554"/>
        <end position="565"/>
    </location>
</feature>
<gene>
    <name evidence="3" type="ORF">LTR77_002561</name>
</gene>
<proteinExistence type="predicted"/>
<comment type="caution">
    <text evidence="3">The sequence shown here is derived from an EMBL/GenBank/DDBJ whole genome shotgun (WGS) entry which is preliminary data.</text>
</comment>
<feature type="compositionally biased region" description="Low complexity" evidence="1">
    <location>
        <begin position="656"/>
        <end position="676"/>
    </location>
</feature>
<feature type="compositionally biased region" description="Low complexity" evidence="1">
    <location>
        <begin position="58"/>
        <end position="69"/>
    </location>
</feature>
<dbReference type="SUPFAM" id="SSF53474">
    <property type="entry name" value="alpha/beta-Hydrolases"/>
    <property type="match status" value="1"/>
</dbReference>
<accession>A0AAV9PME2</accession>
<sequence length="759" mass="84115">MIEMRDDTNMEASSSARRPPALPPRQSSSGAPLSPYTEPPPSYDTIAASDAMSKGPWSTQDQRTSSTQSLVPSESNEQKERRRLLLIYIHGFMGNETSFRSFPAHVHHLLTVLLAETHVVHTKIYPRYRSKRNITFARDDFSKWLEPHESPTTDVVLLGHSMGGLLSAEIALMPAPPPANRPFKHRILGTINFDVPFLGMHPGVVKSGLASMFISGEAPGDKWTPEMGALQNDGASTASGAMSPISPMSTRTDTLWQPAQSDHNYNPSFDNDVVLPMRKGWQNALHFVNKHSGHVLKATKQLVTSHMEFGGAMANYPELKARYGRIRALEAEDGNVRKSIAKSTQTPARVRFVNYYTASTGRPKKPKTPERKSSPGSNASRTSLTPSMAVEGRGRQDGAGVPSSRSPSPRISLEEHSDDGVVKKVPEIPGSEDESWQEAAESLTIDNGKNAEYHDAPDPPALSPSSTISTTASWPTIPPQPTAPPPLNVSYIQDPATRKLVEKEHTRAVKAYEKAVKDRERAIRDRAKLEEKRGRKERKDSERSIKNSQKAEQKALAAALKVEQQQQKKKPTTQKQGEELRLEQERQRMEAEGRRLRGEPDPPPEQDSQEAVDDPPMMPIHDHEIIHENDAPQMQRLPSTSPVRSPSPSPSPHQSPDPVTRSTTNTTTTAAAAADTGSAQKSDRKFCTLPPKDASGERDPLWVRIFMENVDEVGAHCGLFFVDERYERLVGEVADRVEGWVREESALVERHGEEDWQLD</sequence>
<feature type="compositionally biased region" description="Basic and acidic residues" evidence="1">
    <location>
        <begin position="512"/>
        <end position="553"/>
    </location>
</feature>
<dbReference type="Gene3D" id="3.40.50.1820">
    <property type="entry name" value="alpha/beta hydrolase"/>
    <property type="match status" value="1"/>
</dbReference>
<feature type="compositionally biased region" description="Low complexity" evidence="1">
    <location>
        <begin position="12"/>
        <end position="29"/>
    </location>
</feature>